<name>Q0VLM6_ALCBS</name>
<dbReference type="RefSeq" id="WP_011589747.1">
    <property type="nucleotide sequence ID" value="NC_008260.1"/>
</dbReference>
<keyword evidence="2" id="KW-1185">Reference proteome</keyword>
<accession>Q0VLM6</accession>
<evidence type="ECO:0000313" key="1">
    <source>
        <dbReference type="EMBL" id="CAL17922.1"/>
    </source>
</evidence>
<dbReference type="AlphaFoldDB" id="Q0VLM6"/>
<evidence type="ECO:0000313" key="2">
    <source>
        <dbReference type="Proteomes" id="UP000008871"/>
    </source>
</evidence>
<dbReference type="OrthoDB" id="6079987at2"/>
<sequence>MKALVYTLLLVISTHVLVLDAMHHQHDGGAAASLEQVQQDLVSADVLDKGGDHCCQCHGFMASTDCEPLRLAPPSAGQMALRPFLPDAPADNPFRPPIA</sequence>
<proteinExistence type="predicted"/>
<dbReference type="KEGG" id="abo:ABO_2474"/>
<dbReference type="EMBL" id="AM286690">
    <property type="protein sequence ID" value="CAL17922.1"/>
    <property type="molecule type" value="Genomic_DNA"/>
</dbReference>
<gene>
    <name evidence="1" type="ordered locus">ABO_2474</name>
</gene>
<organism evidence="1 2">
    <name type="scientific">Alcanivorax borkumensis (strain ATCC 700651 / DSM 11573 / NCIMB 13689 / SK2)</name>
    <dbReference type="NCBI Taxonomy" id="393595"/>
    <lineage>
        <taxon>Bacteria</taxon>
        <taxon>Pseudomonadati</taxon>
        <taxon>Pseudomonadota</taxon>
        <taxon>Gammaproteobacteria</taxon>
        <taxon>Oceanospirillales</taxon>
        <taxon>Alcanivoracaceae</taxon>
        <taxon>Alcanivorax</taxon>
    </lineage>
</organism>
<dbReference type="STRING" id="393595.ABO_2474"/>
<protein>
    <submittedName>
        <fullName evidence="1">Uncharacterized protein</fullName>
    </submittedName>
</protein>
<dbReference type="Proteomes" id="UP000008871">
    <property type="component" value="Chromosome"/>
</dbReference>
<reference evidence="1 2" key="1">
    <citation type="journal article" date="2006" name="Nat. Biotechnol.">
        <title>Genome sequence of the ubiquitous hydrocarbon-degrading marine bacterium Alcanivorax borkumensis.</title>
        <authorList>
            <person name="Schneiker S."/>
            <person name="Martins dos Santos V.A.P."/>
            <person name="Bartels D."/>
            <person name="Bekel T."/>
            <person name="Brecht M."/>
            <person name="Buhrmester J."/>
            <person name="Chernikova T.N."/>
            <person name="Denaro R."/>
            <person name="Ferrer M."/>
            <person name="Gertler C."/>
            <person name="Goesmann A."/>
            <person name="Golyshina O.V."/>
            <person name="Kaminski F."/>
            <person name="Khachane A.N."/>
            <person name="Lang S."/>
            <person name="Linke B."/>
            <person name="McHardy A.C."/>
            <person name="Meyer F."/>
            <person name="Nechitaylo T."/>
            <person name="Puehler A."/>
            <person name="Regenhardt D."/>
            <person name="Rupp O."/>
            <person name="Sabirova J.S."/>
            <person name="Selbitschka W."/>
            <person name="Yakimov M.M."/>
            <person name="Timmis K.N."/>
            <person name="Vorhoelter F.-J."/>
            <person name="Weidner S."/>
            <person name="Kaiser O."/>
            <person name="Golyshin P.N."/>
        </authorList>
    </citation>
    <scope>NUCLEOTIDE SEQUENCE [LARGE SCALE GENOMIC DNA]</scope>
    <source>
        <strain evidence="2">ATCC 700651 / DSM 11573 / NCIMB 13689 / SK2</strain>
    </source>
</reference>
<dbReference type="HOGENOM" id="CLU_2314179_0_0_6"/>